<protein>
    <submittedName>
        <fullName evidence="10">ABC transporter permease</fullName>
    </submittedName>
</protein>
<dbReference type="GO" id="GO:0022857">
    <property type="term" value="F:transmembrane transporter activity"/>
    <property type="evidence" value="ECO:0007669"/>
    <property type="project" value="InterPro"/>
</dbReference>
<keyword evidence="7 9" id="KW-0472">Membrane</keyword>
<feature type="transmembrane region" description="Helical" evidence="9">
    <location>
        <begin position="303"/>
        <end position="324"/>
    </location>
</feature>
<organism evidence="10 11">
    <name type="scientific">Natronoglomus mannanivorans</name>
    <dbReference type="NCBI Taxonomy" id="2979990"/>
    <lineage>
        <taxon>Archaea</taxon>
        <taxon>Methanobacteriati</taxon>
        <taxon>Methanobacteriota</taxon>
        <taxon>Stenosarchaea group</taxon>
        <taxon>Halobacteria</taxon>
        <taxon>Halobacteriales</taxon>
        <taxon>Natrialbaceae</taxon>
        <taxon>Natronoglomus</taxon>
    </lineage>
</organism>
<comment type="caution">
    <text evidence="10">The sequence shown here is derived from an EMBL/GenBank/DDBJ whole genome shotgun (WGS) entry which is preliminary data.</text>
</comment>
<dbReference type="RefSeq" id="WP_338005814.1">
    <property type="nucleotide sequence ID" value="NZ_JAOPKA010000020.1"/>
</dbReference>
<evidence type="ECO:0000256" key="5">
    <source>
        <dbReference type="ARBA" id="ARBA00022692"/>
    </source>
</evidence>
<feature type="transmembrane region" description="Helical" evidence="9">
    <location>
        <begin position="275"/>
        <end position="296"/>
    </location>
</feature>
<evidence type="ECO:0000256" key="6">
    <source>
        <dbReference type="ARBA" id="ARBA00022989"/>
    </source>
</evidence>
<dbReference type="PANTHER" id="PTHR32196">
    <property type="entry name" value="ABC TRANSPORTER PERMEASE PROTEIN YPHD-RELATED-RELATED"/>
    <property type="match status" value="1"/>
</dbReference>
<dbReference type="Proteomes" id="UP001321018">
    <property type="component" value="Unassembled WGS sequence"/>
</dbReference>
<reference evidence="10" key="1">
    <citation type="submission" date="2022-09" db="EMBL/GenBank/DDBJ databases">
        <title>Enrichment on poylsaccharides allowed isolation of novel metabolic and taxonomic groups of Haloarchaea.</title>
        <authorList>
            <person name="Sorokin D.Y."/>
            <person name="Elcheninov A.G."/>
            <person name="Khizhniak T.V."/>
            <person name="Kolganova T.V."/>
            <person name="Kublanov I.V."/>
        </authorList>
    </citation>
    <scope>NUCLEOTIDE SEQUENCE</scope>
    <source>
        <strain evidence="10">AArc-xg1-1</strain>
    </source>
</reference>
<accession>A0AAP3E422</accession>
<keyword evidence="3" id="KW-1003">Cell membrane</keyword>
<sequence>MSDGTEPAASDGGAVDSPDTASVSRTNDSIFENLFRRREAGVLFGFLVLFSLIALSRPDIFFDWDSMSGITARLLRQTAPYVIIGIGMTYLIIGGEFDLSVGSMYAVGGISFAMFLNDYRLTVPVAVIAVLLIGVIVGLTNGVIVTKIGVPSLIVTIGMLSVLRGLAYYLTPGGSRQTPDLELLGIFGGRTVVGGLALSHQMFWAIGLVIVFGFLLQKTRFGYHVYATGDDQEAAEMTGIDTDRVKILNFVLTATLAAFAGIVGISYFGSMFGSAGSGFELLIIAAVVIGGTNLFGGEGSLSGMFLGSLVIGIIPVLLVLNGLSVEIQEFLTGVVIIVAVVLDILIRR</sequence>
<dbReference type="GO" id="GO:0005886">
    <property type="term" value="C:plasma membrane"/>
    <property type="evidence" value="ECO:0007669"/>
    <property type="project" value="UniProtKB-SubCell"/>
</dbReference>
<feature type="transmembrane region" description="Helical" evidence="9">
    <location>
        <begin position="99"/>
        <end position="117"/>
    </location>
</feature>
<evidence type="ECO:0000256" key="2">
    <source>
        <dbReference type="ARBA" id="ARBA00022448"/>
    </source>
</evidence>
<evidence type="ECO:0000313" key="11">
    <source>
        <dbReference type="Proteomes" id="UP001321018"/>
    </source>
</evidence>
<feature type="region of interest" description="Disordered" evidence="8">
    <location>
        <begin position="1"/>
        <end position="22"/>
    </location>
</feature>
<dbReference type="EMBL" id="JAOPKA010000020">
    <property type="protein sequence ID" value="MCU4744005.1"/>
    <property type="molecule type" value="Genomic_DNA"/>
</dbReference>
<feature type="transmembrane region" description="Helical" evidence="9">
    <location>
        <begin position="74"/>
        <end position="92"/>
    </location>
</feature>
<feature type="transmembrane region" description="Helical" evidence="9">
    <location>
        <begin position="123"/>
        <end position="145"/>
    </location>
</feature>
<dbReference type="Pfam" id="PF02653">
    <property type="entry name" value="BPD_transp_2"/>
    <property type="match status" value="1"/>
</dbReference>
<name>A0AAP3E422_9EURY</name>
<dbReference type="InterPro" id="IPR001851">
    <property type="entry name" value="ABC_transp_permease"/>
</dbReference>
<feature type="transmembrane region" description="Helical" evidence="9">
    <location>
        <begin position="152"/>
        <end position="171"/>
    </location>
</feature>
<dbReference type="AlphaFoldDB" id="A0AAP3E422"/>
<proteinExistence type="predicted"/>
<evidence type="ECO:0000256" key="3">
    <source>
        <dbReference type="ARBA" id="ARBA00022475"/>
    </source>
</evidence>
<keyword evidence="4" id="KW-0997">Cell inner membrane</keyword>
<evidence type="ECO:0000256" key="8">
    <source>
        <dbReference type="SAM" id="MobiDB-lite"/>
    </source>
</evidence>
<dbReference type="CDD" id="cd06579">
    <property type="entry name" value="TM_PBP1_transp_AraH_like"/>
    <property type="match status" value="1"/>
</dbReference>
<feature type="transmembrane region" description="Helical" evidence="9">
    <location>
        <begin position="191"/>
        <end position="216"/>
    </location>
</feature>
<keyword evidence="6 9" id="KW-1133">Transmembrane helix</keyword>
<feature type="transmembrane region" description="Helical" evidence="9">
    <location>
        <begin position="40"/>
        <end position="62"/>
    </location>
</feature>
<gene>
    <name evidence="10" type="ORF">OB960_21730</name>
</gene>
<dbReference type="PANTHER" id="PTHR32196:SF71">
    <property type="entry name" value="AUTOINDUCER 2 IMPORT SYSTEM PERMEASE PROTEIN LSRD"/>
    <property type="match status" value="1"/>
</dbReference>
<keyword evidence="2" id="KW-0813">Transport</keyword>
<evidence type="ECO:0000256" key="9">
    <source>
        <dbReference type="SAM" id="Phobius"/>
    </source>
</evidence>
<comment type="subcellular location">
    <subcellularLocation>
        <location evidence="1">Cell membrane</location>
        <topology evidence="1">Multi-pass membrane protein</topology>
    </subcellularLocation>
</comment>
<feature type="transmembrane region" description="Helical" evidence="9">
    <location>
        <begin position="330"/>
        <end position="346"/>
    </location>
</feature>
<evidence type="ECO:0000256" key="7">
    <source>
        <dbReference type="ARBA" id="ARBA00023136"/>
    </source>
</evidence>
<evidence type="ECO:0000313" key="10">
    <source>
        <dbReference type="EMBL" id="MCU4744005.1"/>
    </source>
</evidence>
<feature type="transmembrane region" description="Helical" evidence="9">
    <location>
        <begin position="247"/>
        <end position="269"/>
    </location>
</feature>
<keyword evidence="5 9" id="KW-0812">Transmembrane</keyword>
<evidence type="ECO:0000256" key="4">
    <source>
        <dbReference type="ARBA" id="ARBA00022519"/>
    </source>
</evidence>
<evidence type="ECO:0000256" key="1">
    <source>
        <dbReference type="ARBA" id="ARBA00004651"/>
    </source>
</evidence>